<dbReference type="EMBL" id="VRMN01000004">
    <property type="protein sequence ID" value="KAA8495101.1"/>
    <property type="molecule type" value="Genomic_DNA"/>
</dbReference>
<evidence type="ECO:0000313" key="2">
    <source>
        <dbReference type="Proteomes" id="UP000324585"/>
    </source>
</evidence>
<reference evidence="2" key="1">
    <citation type="journal article" date="2019" name="Nat. Commun.">
        <title>Expansion of phycobilisome linker gene families in mesophilic red algae.</title>
        <authorList>
            <person name="Lee J."/>
            <person name="Kim D."/>
            <person name="Bhattacharya D."/>
            <person name="Yoon H.S."/>
        </authorList>
    </citation>
    <scope>NUCLEOTIDE SEQUENCE [LARGE SCALE GENOMIC DNA]</scope>
    <source>
        <strain evidence="2">CCMP 1328</strain>
    </source>
</reference>
<dbReference type="Proteomes" id="UP000324585">
    <property type="component" value="Unassembled WGS sequence"/>
</dbReference>
<name>A0A5J4YUB3_PORPP</name>
<protein>
    <submittedName>
        <fullName evidence="1">Uncharacterized protein</fullName>
    </submittedName>
</protein>
<proteinExistence type="predicted"/>
<accession>A0A5J4YUB3</accession>
<sequence length="155" mass="16708">MSFLLARVAQLFGAARGPEHLYAGVRDGGEHVGEGVSEKDLASACHDLRSDQVYKEIVDSTAEMLIDVTQLFALMRVRAAPLQHHTKAKNIPEDRLAALAQRLEAQNQLRGPPPPVPVAVSSANQTLMDTHARQVADAFAAMGIEPVADLVVHLT</sequence>
<dbReference type="AlphaFoldDB" id="A0A5J4YUB3"/>
<evidence type="ECO:0000313" key="1">
    <source>
        <dbReference type="EMBL" id="KAA8495101.1"/>
    </source>
</evidence>
<organism evidence="1 2">
    <name type="scientific">Porphyridium purpureum</name>
    <name type="common">Red alga</name>
    <name type="synonym">Porphyridium cruentum</name>
    <dbReference type="NCBI Taxonomy" id="35688"/>
    <lineage>
        <taxon>Eukaryota</taxon>
        <taxon>Rhodophyta</taxon>
        <taxon>Bangiophyceae</taxon>
        <taxon>Porphyridiales</taxon>
        <taxon>Porphyridiaceae</taxon>
        <taxon>Porphyridium</taxon>
    </lineage>
</organism>
<keyword evidence="2" id="KW-1185">Reference proteome</keyword>
<comment type="caution">
    <text evidence="1">The sequence shown here is derived from an EMBL/GenBank/DDBJ whole genome shotgun (WGS) entry which is preliminary data.</text>
</comment>
<gene>
    <name evidence="1" type="ORF">FVE85_3342</name>
</gene>